<dbReference type="Pfam" id="PF08281">
    <property type="entry name" value="Sigma70_r4_2"/>
    <property type="match status" value="1"/>
</dbReference>
<dbReference type="CDD" id="cd06171">
    <property type="entry name" value="Sigma70_r4"/>
    <property type="match status" value="1"/>
</dbReference>
<gene>
    <name evidence="7" type="ORF">B0I03_105220</name>
</gene>
<dbReference type="PANTHER" id="PTHR43133">
    <property type="entry name" value="RNA POLYMERASE ECF-TYPE SIGMA FACTO"/>
    <property type="match status" value="1"/>
</dbReference>
<dbReference type="Gene3D" id="1.10.1740.10">
    <property type="match status" value="1"/>
</dbReference>
<evidence type="ECO:0000256" key="4">
    <source>
        <dbReference type="ARBA" id="ARBA00023163"/>
    </source>
</evidence>
<sequence>MNIFSLIIKFSILQDEKAFISELLNPKTQNEAFRKLLQLYQKPLYYHIRNMVLSHDDADDVLQNTFIKVFGNLKNFKGDSKLYSWMYRIATNEAITFMQQRAKKQGISNEEAQQKAVNKLESDVFFDGDEIQLKLQKAIATLPEKQQLVFKMRYFEELKYEEMSETLETSVGALKASYHIAVKKIEDFLHSH</sequence>
<dbReference type="InterPro" id="IPR014284">
    <property type="entry name" value="RNA_pol_sigma-70_dom"/>
</dbReference>
<dbReference type="NCBIfam" id="TIGR02937">
    <property type="entry name" value="sigma70-ECF"/>
    <property type="match status" value="1"/>
</dbReference>
<evidence type="ECO:0000256" key="2">
    <source>
        <dbReference type="ARBA" id="ARBA00023015"/>
    </source>
</evidence>
<dbReference type="EMBL" id="QLMI01000005">
    <property type="protein sequence ID" value="RAK21784.1"/>
    <property type="molecule type" value="Genomic_DNA"/>
</dbReference>
<dbReference type="InterPro" id="IPR036388">
    <property type="entry name" value="WH-like_DNA-bd_sf"/>
</dbReference>
<dbReference type="PANTHER" id="PTHR43133:SF51">
    <property type="entry name" value="RNA POLYMERASE SIGMA FACTOR"/>
    <property type="match status" value="1"/>
</dbReference>
<dbReference type="SUPFAM" id="SSF88659">
    <property type="entry name" value="Sigma3 and sigma4 domains of RNA polymerase sigma factors"/>
    <property type="match status" value="1"/>
</dbReference>
<dbReference type="GO" id="GO:0006352">
    <property type="term" value="P:DNA-templated transcription initiation"/>
    <property type="evidence" value="ECO:0007669"/>
    <property type="project" value="InterPro"/>
</dbReference>
<comment type="similarity">
    <text evidence="1">Belongs to the sigma-70 factor family. ECF subfamily.</text>
</comment>
<dbReference type="SUPFAM" id="SSF88946">
    <property type="entry name" value="Sigma2 domain of RNA polymerase sigma factors"/>
    <property type="match status" value="1"/>
</dbReference>
<dbReference type="GO" id="GO:0003677">
    <property type="term" value="F:DNA binding"/>
    <property type="evidence" value="ECO:0007669"/>
    <property type="project" value="InterPro"/>
</dbReference>
<evidence type="ECO:0000256" key="3">
    <source>
        <dbReference type="ARBA" id="ARBA00023082"/>
    </source>
</evidence>
<name>A0A327YL59_9FLAO</name>
<evidence type="ECO:0000313" key="7">
    <source>
        <dbReference type="EMBL" id="RAK21784.1"/>
    </source>
</evidence>
<evidence type="ECO:0000259" key="6">
    <source>
        <dbReference type="Pfam" id="PF08281"/>
    </source>
</evidence>
<evidence type="ECO:0000259" key="5">
    <source>
        <dbReference type="Pfam" id="PF04542"/>
    </source>
</evidence>
<dbReference type="InterPro" id="IPR013324">
    <property type="entry name" value="RNA_pol_sigma_r3/r4-like"/>
</dbReference>
<reference evidence="7 8" key="1">
    <citation type="submission" date="2018-06" db="EMBL/GenBank/DDBJ databases">
        <title>Genomic Encyclopedia of Type Strains, Phase III (KMG-III): the genomes of soil and plant-associated and newly described type strains.</title>
        <authorList>
            <person name="Whitman W."/>
        </authorList>
    </citation>
    <scope>NUCLEOTIDE SEQUENCE [LARGE SCALE GENOMIC DNA]</scope>
    <source>
        <strain evidence="7 8">CGMCC 1.12398</strain>
    </source>
</reference>
<dbReference type="GO" id="GO:0016987">
    <property type="term" value="F:sigma factor activity"/>
    <property type="evidence" value="ECO:0007669"/>
    <property type="project" value="UniProtKB-KW"/>
</dbReference>
<evidence type="ECO:0000313" key="8">
    <source>
        <dbReference type="Proteomes" id="UP000249620"/>
    </source>
</evidence>
<comment type="caution">
    <text evidence="7">The sequence shown here is derived from an EMBL/GenBank/DDBJ whole genome shotgun (WGS) entry which is preliminary data.</text>
</comment>
<organism evidence="7 8">
    <name type="scientific">Flavobacterium aquaticum</name>
    <dbReference type="NCBI Taxonomy" id="1236486"/>
    <lineage>
        <taxon>Bacteria</taxon>
        <taxon>Pseudomonadati</taxon>
        <taxon>Bacteroidota</taxon>
        <taxon>Flavobacteriia</taxon>
        <taxon>Flavobacteriales</taxon>
        <taxon>Flavobacteriaceae</taxon>
        <taxon>Flavobacterium</taxon>
    </lineage>
</organism>
<dbReference type="Pfam" id="PF04542">
    <property type="entry name" value="Sigma70_r2"/>
    <property type="match status" value="1"/>
</dbReference>
<protein>
    <submittedName>
        <fullName evidence="7">RNA polymerase sigma-70 factor (ECF subfamily)</fullName>
    </submittedName>
</protein>
<dbReference type="Gene3D" id="1.10.10.10">
    <property type="entry name" value="Winged helix-like DNA-binding domain superfamily/Winged helix DNA-binding domain"/>
    <property type="match status" value="1"/>
</dbReference>
<evidence type="ECO:0000256" key="1">
    <source>
        <dbReference type="ARBA" id="ARBA00010641"/>
    </source>
</evidence>
<dbReference type="InterPro" id="IPR039425">
    <property type="entry name" value="RNA_pol_sigma-70-like"/>
</dbReference>
<keyword evidence="2" id="KW-0805">Transcription regulation</keyword>
<keyword evidence="4" id="KW-0804">Transcription</keyword>
<accession>A0A327YL59</accession>
<dbReference type="InterPro" id="IPR013249">
    <property type="entry name" value="RNA_pol_sigma70_r4_t2"/>
</dbReference>
<dbReference type="AlphaFoldDB" id="A0A327YL59"/>
<dbReference type="InterPro" id="IPR007627">
    <property type="entry name" value="RNA_pol_sigma70_r2"/>
</dbReference>
<proteinExistence type="inferred from homology"/>
<dbReference type="Proteomes" id="UP000249620">
    <property type="component" value="Unassembled WGS sequence"/>
</dbReference>
<keyword evidence="3" id="KW-0731">Sigma factor</keyword>
<feature type="domain" description="RNA polymerase sigma factor 70 region 4 type 2" evidence="6">
    <location>
        <begin position="133"/>
        <end position="185"/>
    </location>
</feature>
<dbReference type="InterPro" id="IPR013325">
    <property type="entry name" value="RNA_pol_sigma_r2"/>
</dbReference>
<keyword evidence="8" id="KW-1185">Reference proteome</keyword>
<feature type="domain" description="RNA polymerase sigma-70 region 2" evidence="5">
    <location>
        <begin position="37"/>
        <end position="102"/>
    </location>
</feature>